<comment type="caution">
    <text evidence="5">The sequence shown here is derived from an EMBL/GenBank/DDBJ whole genome shotgun (WGS) entry which is preliminary data.</text>
</comment>
<feature type="repeat" description="TPR" evidence="3">
    <location>
        <begin position="208"/>
        <end position="241"/>
    </location>
</feature>
<dbReference type="InterPro" id="IPR051012">
    <property type="entry name" value="CellSynth/LPSAsmb/PSIAsmb"/>
</dbReference>
<dbReference type="SUPFAM" id="SSF48452">
    <property type="entry name" value="TPR-like"/>
    <property type="match status" value="5"/>
</dbReference>
<name>A0A225DFF7_9BACT</name>
<sequence length="1404" mass="152231">MPTINKLFLLKLALVTLALTGVLVGVHTVQARRIPDALRHQADRAADNSKTDLAVHYLRQYLEFRPTDTDAQERLATLMKEKPGRNPSELLLLYDKILRNDPTRSAVRRDALTACLRMGRYTDAEDHANVLLKEFPTDPDLWQKLAVAQAGLQNTEEARKSYEAAIGLDPSDPVPYQRLAQYLWGDLKLAPDSKAVIDRLVAALPLDAESYLTRARFDLFAADGSNALPDLRRALELDPENADALLLLAEQLQKGRDLAGARDCLADGLRLYPSDARMVRSLAWLELNRGNIGAAVGVLEDGMNHVRDSFDLLVPLADLLVQLGETARTEEIVRKLEGRSTAEARMQTKYLKSRLAMRRADWNGAAEILVALRAEAANLPGLENQTNLLLSICYQKQGDPAREQDTLKLLLNKDPNHVAARVALALSYLNSGRAAEAIREYEVAVQSPYASPTTHAALLRLKARDLKINGGRPRDWQQLDRAAGDLTKVYHPSAADPVLIRADLFAARGEYLKAATVLRAEAARRPGDTRLWAALAEATANVAGTGAGLGVVDEAQAAAGDGPEVRLARAALYARDPAALYPFDPLGGQIEMWPDADQTRFLFGMIEIYDRLGDDARVIQTYKRLVARRPADLNVWEALGERATASGDATTAAAARTAVAKLDPTGKAAALMDAWTVATAKNPAAAGAAADALVKAYGANPERAEACVALGKLKALGGDAAEAGKMFERATRLDPVRFPPVQAELAYLVSTGADAATAAVLARLAVDYRWAGEPFRRAVRGAARQLPSAGAKTLLAAARQYLETEPGGLGWLGDVYRAAGFKPEAVACYERAVGTAVANADDYLRLAVRTAEAGNVEGAVEGMAAARKKLPAPQFFAVAAEFAETKAAPVNWFPETESPADQKLYAQARLALKLSCLKRAEAVDMLEAFVKTVPAGSPTASWGTRNLAMLLAVRGGALDHKRAMDLLAKGGDQAGETPDEKRSAAAVLTALSRHLEGPDRKAALARAVKALDELVAETRSPRDAFLLAQVYRAAGNRAASIKVLNELNTSDPKNLDFHLMALDLLTEEENLRAAEPFARRLMVLYPTDVRAITAVARFECKSGHPERALVMAEEYPRTADANAGDLPTKSARTAELLDELSRLPNVRRTEIGHKMVRSAVEKYEGLIAERPEAVVAAAGLLASDERYGDAFTLIEKHSAILPSRLKAAAGLAALRAGGASERQIARAQEWFATARAEDPDSIALRLNEGEFFAIKQDFPHAEEAYRAVLDRDPKNVVALNNLAWLLAPRPEAAAQALALVDRAVGEVGVTGELLDTRARVRIAAKQYEMAEKDLVEALAQEKTPLRMFHLALAKEGQTPSRKSEAREAFRKAKDRGLDPRSVHPADLPQYRLFDAERPQKSVPN</sequence>
<organism evidence="5 6">
    <name type="scientific">Fimbriiglobus ruber</name>
    <dbReference type="NCBI Taxonomy" id="1908690"/>
    <lineage>
        <taxon>Bacteria</taxon>
        <taxon>Pseudomonadati</taxon>
        <taxon>Planctomycetota</taxon>
        <taxon>Planctomycetia</taxon>
        <taxon>Gemmatales</taxon>
        <taxon>Gemmataceae</taxon>
        <taxon>Fimbriiglobus</taxon>
    </lineage>
</organism>
<dbReference type="InterPro" id="IPR019734">
    <property type="entry name" value="TPR_rpt"/>
</dbReference>
<feature type="repeat" description="TPR" evidence="3">
    <location>
        <begin position="704"/>
        <end position="737"/>
    </location>
</feature>
<keyword evidence="2 3" id="KW-0802">TPR repeat</keyword>
<evidence type="ECO:0000256" key="2">
    <source>
        <dbReference type="ARBA" id="ARBA00022803"/>
    </source>
</evidence>
<feature type="repeat" description="TPR" evidence="3">
    <location>
        <begin position="139"/>
        <end position="172"/>
    </location>
</feature>
<proteinExistence type="predicted"/>
<dbReference type="Pfam" id="PF13432">
    <property type="entry name" value="TPR_16"/>
    <property type="match status" value="3"/>
</dbReference>
<protein>
    <submittedName>
        <fullName evidence="5">TPR domain protein, putative component of TonB system</fullName>
    </submittedName>
</protein>
<feature type="compositionally biased region" description="Basic and acidic residues" evidence="4">
    <location>
        <begin position="1393"/>
        <end position="1404"/>
    </location>
</feature>
<feature type="region of interest" description="Disordered" evidence="4">
    <location>
        <begin position="1356"/>
        <end position="1404"/>
    </location>
</feature>
<evidence type="ECO:0000256" key="1">
    <source>
        <dbReference type="ARBA" id="ARBA00022737"/>
    </source>
</evidence>
<keyword evidence="6" id="KW-1185">Reference proteome</keyword>
<dbReference type="Proteomes" id="UP000214646">
    <property type="component" value="Unassembled WGS sequence"/>
</dbReference>
<feature type="compositionally biased region" description="Basic and acidic residues" evidence="4">
    <location>
        <begin position="1361"/>
        <end position="1383"/>
    </location>
</feature>
<evidence type="ECO:0000256" key="4">
    <source>
        <dbReference type="SAM" id="MobiDB-lite"/>
    </source>
</evidence>
<evidence type="ECO:0000313" key="5">
    <source>
        <dbReference type="EMBL" id="OWK39713.1"/>
    </source>
</evidence>
<dbReference type="Pfam" id="PF14559">
    <property type="entry name" value="TPR_19"/>
    <property type="match status" value="1"/>
</dbReference>
<dbReference type="OrthoDB" id="224706at2"/>
<dbReference type="PROSITE" id="PS50005">
    <property type="entry name" value="TPR"/>
    <property type="match status" value="3"/>
</dbReference>
<reference evidence="6" key="1">
    <citation type="submission" date="2017-06" db="EMBL/GenBank/DDBJ databases">
        <title>Genome analysis of Fimbriiglobus ruber SP5, the first member of the order Planctomycetales with confirmed chitinolytic capability.</title>
        <authorList>
            <person name="Ravin N.V."/>
            <person name="Rakitin A.L."/>
            <person name="Ivanova A.A."/>
            <person name="Beletsky A.V."/>
            <person name="Kulichevskaya I.S."/>
            <person name="Mardanov A.V."/>
            <person name="Dedysh S.N."/>
        </authorList>
    </citation>
    <scope>NUCLEOTIDE SEQUENCE [LARGE SCALE GENOMIC DNA]</scope>
    <source>
        <strain evidence="6">SP5</strain>
    </source>
</reference>
<dbReference type="EMBL" id="NIDE01000009">
    <property type="protein sequence ID" value="OWK39713.1"/>
    <property type="molecule type" value="Genomic_DNA"/>
</dbReference>
<evidence type="ECO:0000313" key="6">
    <source>
        <dbReference type="Proteomes" id="UP000214646"/>
    </source>
</evidence>
<dbReference type="PANTHER" id="PTHR45586:SF1">
    <property type="entry name" value="LIPOPOLYSACCHARIDE ASSEMBLY PROTEIN B"/>
    <property type="match status" value="1"/>
</dbReference>
<dbReference type="SMART" id="SM00028">
    <property type="entry name" value="TPR"/>
    <property type="match status" value="9"/>
</dbReference>
<dbReference type="PANTHER" id="PTHR45586">
    <property type="entry name" value="TPR REPEAT-CONTAINING PROTEIN PA4667"/>
    <property type="match status" value="1"/>
</dbReference>
<accession>A0A225DFF7</accession>
<gene>
    <name evidence="5" type="ORF">FRUB_05603</name>
</gene>
<evidence type="ECO:0000256" key="3">
    <source>
        <dbReference type="PROSITE-ProRule" id="PRU00339"/>
    </source>
</evidence>
<dbReference type="RefSeq" id="WP_088256581.1">
    <property type="nucleotide sequence ID" value="NZ_NIDE01000009.1"/>
</dbReference>
<keyword evidence="1" id="KW-0677">Repeat</keyword>
<dbReference type="InterPro" id="IPR011990">
    <property type="entry name" value="TPR-like_helical_dom_sf"/>
</dbReference>
<dbReference type="Pfam" id="PF13181">
    <property type="entry name" value="TPR_8"/>
    <property type="match status" value="1"/>
</dbReference>
<dbReference type="Gene3D" id="1.25.40.10">
    <property type="entry name" value="Tetratricopeptide repeat domain"/>
    <property type="match status" value="6"/>
</dbReference>